<feature type="transmembrane region" description="Helical" evidence="7">
    <location>
        <begin position="244"/>
        <end position="270"/>
    </location>
</feature>
<evidence type="ECO:0000256" key="4">
    <source>
        <dbReference type="ARBA" id="ARBA00022692"/>
    </source>
</evidence>
<dbReference type="GO" id="GO:0005886">
    <property type="term" value="C:plasma membrane"/>
    <property type="evidence" value="ECO:0007669"/>
    <property type="project" value="UniProtKB-SubCell"/>
</dbReference>
<dbReference type="PANTHER" id="PTHR43163">
    <property type="entry name" value="DIPEPTIDE TRANSPORT SYSTEM PERMEASE PROTEIN DPPB-RELATED"/>
    <property type="match status" value="1"/>
</dbReference>
<keyword evidence="2 7" id="KW-0813">Transport</keyword>
<dbReference type="SUPFAM" id="SSF161098">
    <property type="entry name" value="MetI-like"/>
    <property type="match status" value="1"/>
</dbReference>
<proteinExistence type="inferred from homology"/>
<feature type="transmembrane region" description="Helical" evidence="7">
    <location>
        <begin position="133"/>
        <end position="157"/>
    </location>
</feature>
<evidence type="ECO:0000256" key="6">
    <source>
        <dbReference type="ARBA" id="ARBA00023136"/>
    </source>
</evidence>
<evidence type="ECO:0000256" key="1">
    <source>
        <dbReference type="ARBA" id="ARBA00004651"/>
    </source>
</evidence>
<reference evidence="9" key="1">
    <citation type="submission" date="2021-01" db="EMBL/GenBank/DDBJ databases">
        <title>Tabrizicola alba sp. nov. a motile alkaliphilic bacterium isolated from a soda lake.</title>
        <authorList>
            <person name="Szuroczki S."/>
            <person name="Abbaszade G."/>
            <person name="Schumann P."/>
            <person name="Toth E."/>
        </authorList>
    </citation>
    <scope>NUCLEOTIDE SEQUENCE</scope>
    <source>
        <strain evidence="9">DMG-N-6</strain>
    </source>
</reference>
<evidence type="ECO:0000256" key="5">
    <source>
        <dbReference type="ARBA" id="ARBA00022989"/>
    </source>
</evidence>
<protein>
    <submittedName>
        <fullName evidence="9">ABC transporter permease</fullName>
    </submittedName>
</protein>
<dbReference type="Pfam" id="PF00528">
    <property type="entry name" value="BPD_transp_1"/>
    <property type="match status" value="1"/>
</dbReference>
<keyword evidence="6 7" id="KW-0472">Membrane</keyword>
<accession>A0A8K0Y0F2</accession>
<dbReference type="InterPro" id="IPR035906">
    <property type="entry name" value="MetI-like_sf"/>
</dbReference>
<feature type="transmembrane region" description="Helical" evidence="7">
    <location>
        <begin position="12"/>
        <end position="31"/>
    </location>
</feature>
<dbReference type="PROSITE" id="PS50928">
    <property type="entry name" value="ABC_TM1"/>
    <property type="match status" value="1"/>
</dbReference>
<feature type="transmembrane region" description="Helical" evidence="7">
    <location>
        <begin position="290"/>
        <end position="314"/>
    </location>
</feature>
<dbReference type="EMBL" id="JAESVN010000002">
    <property type="protein sequence ID" value="MBL4916772.1"/>
    <property type="molecule type" value="Genomic_DNA"/>
</dbReference>
<keyword evidence="3" id="KW-1003">Cell membrane</keyword>
<dbReference type="GO" id="GO:0055085">
    <property type="term" value="P:transmembrane transport"/>
    <property type="evidence" value="ECO:0007669"/>
    <property type="project" value="InterPro"/>
</dbReference>
<evidence type="ECO:0000313" key="10">
    <source>
        <dbReference type="Proteomes" id="UP000648908"/>
    </source>
</evidence>
<dbReference type="PANTHER" id="PTHR43163:SF2">
    <property type="entry name" value="ABC TRANSPORTER PERMEASE PROTEIN"/>
    <property type="match status" value="1"/>
</dbReference>
<dbReference type="CDD" id="cd06261">
    <property type="entry name" value="TM_PBP2"/>
    <property type="match status" value="1"/>
</dbReference>
<dbReference type="Proteomes" id="UP000648908">
    <property type="component" value="Unassembled WGS sequence"/>
</dbReference>
<dbReference type="AlphaFoldDB" id="A0A8K0Y0F2"/>
<dbReference type="InterPro" id="IPR000515">
    <property type="entry name" value="MetI-like"/>
</dbReference>
<sequence length="325" mass="35470">MLAFIIQRALQAALVMVVMSMIVFLGVYAVGNPVDIVIPPDATIAMREEVIRRLGLDLPLWKQYGIFAWNLLQGDFGRSFIYNMPVLELIGGRLPATLELVLISILFATVTGVSLGIYAGVNPESRIAKLIMGLSILGFSVPSFWVGLILILTFAVHFGIFPAGGRGETVMVFGVEWSFLTANGLSHIVLPALNLALFKMAMMIRLARAGTREAMLSDTVKFARAAGISEATILRRHVLKLISIPIITVFGLELGSTLAFAVVTETIFSWPGVGKLIIDSITVLDRPVMVAYLVLTAFVFVMINFTVDLVFALIDPRIRSGRQKS</sequence>
<evidence type="ECO:0000256" key="3">
    <source>
        <dbReference type="ARBA" id="ARBA00022475"/>
    </source>
</evidence>
<name>A0A8K0Y0F2_9RHOB</name>
<evidence type="ECO:0000259" key="8">
    <source>
        <dbReference type="PROSITE" id="PS50928"/>
    </source>
</evidence>
<dbReference type="Pfam" id="PF19300">
    <property type="entry name" value="BPD_transp_1_N"/>
    <property type="match status" value="1"/>
</dbReference>
<gene>
    <name evidence="9" type="ORF">JL811_06010</name>
</gene>
<dbReference type="RefSeq" id="WP_202687585.1">
    <property type="nucleotide sequence ID" value="NZ_JAESVN010000002.1"/>
</dbReference>
<evidence type="ECO:0000256" key="2">
    <source>
        <dbReference type="ARBA" id="ARBA00022448"/>
    </source>
</evidence>
<feature type="domain" description="ABC transmembrane type-1" evidence="8">
    <location>
        <begin position="94"/>
        <end position="311"/>
    </location>
</feature>
<comment type="caution">
    <text evidence="9">The sequence shown here is derived from an EMBL/GenBank/DDBJ whole genome shotgun (WGS) entry which is preliminary data.</text>
</comment>
<comment type="similarity">
    <text evidence="7">Belongs to the binding-protein-dependent transport system permease family.</text>
</comment>
<feature type="transmembrane region" description="Helical" evidence="7">
    <location>
        <begin position="100"/>
        <end position="121"/>
    </location>
</feature>
<keyword evidence="5 7" id="KW-1133">Transmembrane helix</keyword>
<dbReference type="InterPro" id="IPR045621">
    <property type="entry name" value="BPD_transp_1_N"/>
</dbReference>
<dbReference type="Gene3D" id="1.10.3720.10">
    <property type="entry name" value="MetI-like"/>
    <property type="match status" value="1"/>
</dbReference>
<keyword evidence="4 7" id="KW-0812">Transmembrane</keyword>
<comment type="subcellular location">
    <subcellularLocation>
        <location evidence="1 7">Cell membrane</location>
        <topology evidence="1 7">Multi-pass membrane protein</topology>
    </subcellularLocation>
</comment>
<evidence type="ECO:0000313" key="9">
    <source>
        <dbReference type="EMBL" id="MBL4916772.1"/>
    </source>
</evidence>
<organism evidence="9 10">
    <name type="scientific">Szabonella alba</name>
    <dbReference type="NCBI Taxonomy" id="2804194"/>
    <lineage>
        <taxon>Bacteria</taxon>
        <taxon>Pseudomonadati</taxon>
        <taxon>Pseudomonadota</taxon>
        <taxon>Alphaproteobacteria</taxon>
        <taxon>Rhodobacterales</taxon>
        <taxon>Paracoccaceae</taxon>
        <taxon>Szabonella</taxon>
    </lineage>
</organism>
<evidence type="ECO:0000256" key="7">
    <source>
        <dbReference type="RuleBase" id="RU363032"/>
    </source>
</evidence>
<keyword evidence="10" id="KW-1185">Reference proteome</keyword>
<feature type="transmembrane region" description="Helical" evidence="7">
    <location>
        <begin position="177"/>
        <end position="198"/>
    </location>
</feature>